<keyword evidence="11" id="KW-1185">Reference proteome</keyword>
<keyword evidence="2" id="KW-1003">Cell membrane</keyword>
<dbReference type="InterPro" id="IPR050706">
    <property type="entry name" value="Cyclic-di-GMP_PDE-like"/>
</dbReference>
<evidence type="ECO:0000313" key="10">
    <source>
        <dbReference type="EMBL" id="MBM7561738.1"/>
    </source>
</evidence>
<dbReference type="InterPro" id="IPR003660">
    <property type="entry name" value="HAMP_dom"/>
</dbReference>
<dbReference type="SUPFAM" id="SSF158472">
    <property type="entry name" value="HAMP domain-like"/>
    <property type="match status" value="1"/>
</dbReference>
<reference evidence="10 11" key="1">
    <citation type="submission" date="2021-01" db="EMBL/GenBank/DDBJ databases">
        <title>Genomic Encyclopedia of Type Strains, Phase IV (KMG-IV): sequencing the most valuable type-strain genomes for metagenomic binning, comparative biology and taxonomic classification.</title>
        <authorList>
            <person name="Goeker M."/>
        </authorList>
    </citation>
    <scope>NUCLEOTIDE SEQUENCE [LARGE SCALE GENOMIC DNA]</scope>
    <source>
        <strain evidence="10 11">DSM 24436</strain>
    </source>
</reference>
<dbReference type="EMBL" id="JAFBDT010000007">
    <property type="protein sequence ID" value="MBM7561738.1"/>
    <property type="molecule type" value="Genomic_DNA"/>
</dbReference>
<feature type="transmembrane region" description="Helical" evidence="7">
    <location>
        <begin position="278"/>
        <end position="297"/>
    </location>
</feature>
<sequence>MKSLSSKLLIGFLILFMFFSSVLIALVNYNLNRNVKPFTDALNVEVVESKADEISILVASYLNEIRMIAQNPVFKSGDRYLIERELVAYGEVANPDFIQIIYANESGVNITSLGYAVDISDRPHYKAIVSGEHEFYIGEPIVLRSTGEKTFVITVRVPDSSGNLSLVGASIHLDRITQVAQTLSAETNGYGWIFDASGTVVSHPVSQYVFDTNIFEGDYFGLSSYVDPLKKGQELTNELVEIDGRKEYIFTRVIEGTPGWTFCYSVSGESVHAGLKSFLNGFYVSAAVFGFLFVLALRKLSVSFTKPIVNLSDLMEKAASGDLTVVHSYEAKDEIGNMSSAFNRMMAAIKKLMMNLEDANEALKENNMEIQALYQEMAASEETLRDNYDELNAYKTQIEYLAFHDPVSQLKNKAFLVRALKRLLTGSAPENHVLICMSFSELNHYMDTLDQHVIEALHKDLGTKLDAYFDALNHSGLYDIGVGKYILLIPEHAVEDAVLFFRNLKIQLPAIQILENMMIKTTMIIGAYLVDHSCEDPTQMIQYAEIAKSESKIEYEINWFDADMLKERNYRSQLENDLHHAASLEEFSVVYQPILNENGEIVSAEALIRWHHKVYGMILPDLFIPIAENTGNIDLVGLFVIEQVLKFKKKLKEMYGQALPISINISFLELINPGFIDLLNSRVDYFEISRDSLILEITETAFSKHMDHAEMHLKALKEAGYRVHLDDFGTGYSSLFYLNRFEVDALKIDREFTNKYLTDSKTNEIMETIVSLAKRLQMKIIAEGVETEAEFIGLKSMTSMFYQGYYFSKPLSQDDFLIWLETHKE</sequence>
<evidence type="ECO:0000256" key="2">
    <source>
        <dbReference type="ARBA" id="ARBA00022475"/>
    </source>
</evidence>
<dbReference type="CDD" id="cd06225">
    <property type="entry name" value="HAMP"/>
    <property type="match status" value="1"/>
</dbReference>
<name>A0ABS2MQR8_9FIRM</name>
<feature type="domain" description="EAL" evidence="8">
    <location>
        <begin position="571"/>
        <end position="824"/>
    </location>
</feature>
<evidence type="ECO:0000256" key="3">
    <source>
        <dbReference type="ARBA" id="ARBA00022692"/>
    </source>
</evidence>
<accession>A0ABS2MQR8</accession>
<dbReference type="InterPro" id="IPR001633">
    <property type="entry name" value="EAL_dom"/>
</dbReference>
<evidence type="ECO:0000256" key="4">
    <source>
        <dbReference type="ARBA" id="ARBA00022989"/>
    </source>
</evidence>
<dbReference type="InterPro" id="IPR035919">
    <property type="entry name" value="EAL_sf"/>
</dbReference>
<dbReference type="SMART" id="SM00267">
    <property type="entry name" value="GGDEF"/>
    <property type="match status" value="1"/>
</dbReference>
<keyword evidence="4 7" id="KW-1133">Transmembrane helix</keyword>
<dbReference type="Gene3D" id="3.30.450.20">
    <property type="entry name" value="PAS domain"/>
    <property type="match status" value="1"/>
</dbReference>
<dbReference type="RefSeq" id="WP_204663530.1">
    <property type="nucleotide sequence ID" value="NZ_JAFBDT010000007.1"/>
</dbReference>
<comment type="subcellular location">
    <subcellularLocation>
        <location evidence="1">Cell membrane</location>
        <topology evidence="1">Multi-pass membrane protein</topology>
    </subcellularLocation>
</comment>
<evidence type="ECO:0000259" key="8">
    <source>
        <dbReference type="PROSITE" id="PS50883"/>
    </source>
</evidence>
<gene>
    <name evidence="10" type="ORF">JOC49_001279</name>
</gene>
<dbReference type="Proteomes" id="UP000767854">
    <property type="component" value="Unassembled WGS sequence"/>
</dbReference>
<dbReference type="InterPro" id="IPR043128">
    <property type="entry name" value="Rev_trsase/Diguanyl_cyclase"/>
</dbReference>
<evidence type="ECO:0000256" key="7">
    <source>
        <dbReference type="SAM" id="Phobius"/>
    </source>
</evidence>
<dbReference type="PANTHER" id="PTHR33121:SF79">
    <property type="entry name" value="CYCLIC DI-GMP PHOSPHODIESTERASE PDED-RELATED"/>
    <property type="match status" value="1"/>
</dbReference>
<dbReference type="PROSITE" id="PS50885">
    <property type="entry name" value="HAMP"/>
    <property type="match status" value="1"/>
</dbReference>
<evidence type="ECO:0000256" key="6">
    <source>
        <dbReference type="SAM" id="Coils"/>
    </source>
</evidence>
<dbReference type="PANTHER" id="PTHR33121">
    <property type="entry name" value="CYCLIC DI-GMP PHOSPHODIESTERASE PDEF"/>
    <property type="match status" value="1"/>
</dbReference>
<keyword evidence="6" id="KW-0175">Coiled coil</keyword>
<dbReference type="SUPFAM" id="SSF141868">
    <property type="entry name" value="EAL domain-like"/>
    <property type="match status" value="1"/>
</dbReference>
<dbReference type="SMART" id="SM00052">
    <property type="entry name" value="EAL"/>
    <property type="match status" value="1"/>
</dbReference>
<evidence type="ECO:0000256" key="1">
    <source>
        <dbReference type="ARBA" id="ARBA00004651"/>
    </source>
</evidence>
<dbReference type="InterPro" id="IPR029787">
    <property type="entry name" value="Nucleotide_cyclase"/>
</dbReference>
<dbReference type="PROSITE" id="PS50883">
    <property type="entry name" value="EAL"/>
    <property type="match status" value="1"/>
</dbReference>
<proteinExistence type="predicted"/>
<feature type="coiled-coil region" evidence="6">
    <location>
        <begin position="342"/>
        <end position="383"/>
    </location>
</feature>
<dbReference type="Gene3D" id="1.10.8.500">
    <property type="entry name" value="HAMP domain in histidine kinase"/>
    <property type="match status" value="1"/>
</dbReference>
<comment type="caution">
    <text evidence="10">The sequence shown here is derived from an EMBL/GenBank/DDBJ whole genome shotgun (WGS) entry which is preliminary data.</text>
</comment>
<dbReference type="CDD" id="cd01948">
    <property type="entry name" value="EAL"/>
    <property type="match status" value="1"/>
</dbReference>
<dbReference type="SMART" id="SM00304">
    <property type="entry name" value="HAMP"/>
    <property type="match status" value="1"/>
</dbReference>
<evidence type="ECO:0000313" key="11">
    <source>
        <dbReference type="Proteomes" id="UP000767854"/>
    </source>
</evidence>
<protein>
    <submittedName>
        <fullName evidence="10">EAL domain-containing protein (Putative c-di-GMP-specific phosphodiesterase class I)/HAMP domain-containing protein/GGDEF domain-containing protein</fullName>
    </submittedName>
</protein>
<keyword evidence="5 7" id="KW-0472">Membrane</keyword>
<organism evidence="10 11">
    <name type="scientific">Fusibacter tunisiensis</name>
    <dbReference type="NCBI Taxonomy" id="1008308"/>
    <lineage>
        <taxon>Bacteria</taxon>
        <taxon>Bacillati</taxon>
        <taxon>Bacillota</taxon>
        <taxon>Clostridia</taxon>
        <taxon>Eubacteriales</taxon>
        <taxon>Eubacteriales Family XII. Incertae Sedis</taxon>
        <taxon>Fusibacter</taxon>
    </lineage>
</organism>
<dbReference type="InterPro" id="IPR000160">
    <property type="entry name" value="GGDEF_dom"/>
</dbReference>
<evidence type="ECO:0000256" key="5">
    <source>
        <dbReference type="ARBA" id="ARBA00023136"/>
    </source>
</evidence>
<dbReference type="Gene3D" id="3.20.20.450">
    <property type="entry name" value="EAL domain"/>
    <property type="match status" value="1"/>
</dbReference>
<dbReference type="CDD" id="cd12914">
    <property type="entry name" value="PDC1_DGC_like"/>
    <property type="match status" value="1"/>
</dbReference>
<dbReference type="InterPro" id="IPR033479">
    <property type="entry name" value="dCache_1"/>
</dbReference>
<dbReference type="Gene3D" id="3.30.70.270">
    <property type="match status" value="1"/>
</dbReference>
<dbReference type="Pfam" id="PF00563">
    <property type="entry name" value="EAL"/>
    <property type="match status" value="1"/>
</dbReference>
<keyword evidence="3 7" id="KW-0812">Transmembrane</keyword>
<evidence type="ECO:0000259" key="9">
    <source>
        <dbReference type="PROSITE" id="PS50885"/>
    </source>
</evidence>
<dbReference type="Pfam" id="PF02743">
    <property type="entry name" value="dCache_1"/>
    <property type="match status" value="1"/>
</dbReference>
<dbReference type="SUPFAM" id="SSF55073">
    <property type="entry name" value="Nucleotide cyclase"/>
    <property type="match status" value="1"/>
</dbReference>
<dbReference type="Pfam" id="PF00672">
    <property type="entry name" value="HAMP"/>
    <property type="match status" value="1"/>
</dbReference>
<feature type="domain" description="HAMP" evidence="9">
    <location>
        <begin position="302"/>
        <end position="354"/>
    </location>
</feature>